<evidence type="ECO:0000313" key="1">
    <source>
        <dbReference type="EMBL" id="AGU92096.1"/>
    </source>
</evidence>
<sequence>MSATEFPANGALTWKRHPETGAYTSGPYVIEKSFNGQWHLSGPSLNEPHFTKREAQRSAYHAARRRIDGHAMCAVPVVGDHVETTTDVRKVTLPARPGQITSVIETGNGPLYCIKFARGKRLCLFRNEFKVVMP</sequence>
<protein>
    <submittedName>
        <fullName evidence="1">Uncharacterized protein</fullName>
    </submittedName>
</protein>
<accession>T2A7S8</accession>
<dbReference type="KEGG" id="vg:16835208"/>
<evidence type="ECO:0000313" key="2">
    <source>
        <dbReference type="Proteomes" id="UP000016709"/>
    </source>
</evidence>
<dbReference type="RefSeq" id="YP_008531318.1">
    <property type="nucleotide sequence ID" value="NC_022331.2"/>
</dbReference>
<dbReference type="Proteomes" id="UP000016709">
    <property type="component" value="Segment"/>
</dbReference>
<reference evidence="1" key="1">
    <citation type="submission" date="2016-10" db="EMBL/GenBank/DDBJ databases">
        <authorList>
            <person name="Marlow S."/>
            <person name="Merrill C.A."/>
            <person name="Sargent C.J."/>
            <person name="Fisher J.N."/>
            <person name="Gardner A.V."/>
            <person name="Lunt B.L."/>
            <person name="Merrill B.D."/>
            <person name="Burnett S.H."/>
            <person name="Grose J.H."/>
            <person name="Breakwell D.P."/>
        </authorList>
    </citation>
    <scope>NUCLEOTIDE SEQUENCE</scope>
</reference>
<name>T2A7S8_9CAUD</name>
<keyword evidence="2" id="KW-1185">Reference proteome</keyword>
<proteinExistence type="predicted"/>
<organism evidence="1 2">
    <name type="scientific">Mycobacterium phage Bane1</name>
    <dbReference type="NCBI Taxonomy" id="1354508"/>
    <lineage>
        <taxon>Viruses</taxon>
        <taxon>Duplodnaviria</taxon>
        <taxon>Heunggongvirae</taxon>
        <taxon>Uroviricota</taxon>
        <taxon>Caudoviricetes</taxon>
        <taxon>Bclasvirinae</taxon>
        <taxon>Coopervirus</taxon>
        <taxon>Coopervirus bane1</taxon>
    </lineage>
</organism>
<dbReference type="GeneID" id="16835208"/>
<gene>
    <name evidence="1" type="ORF">BANE1_91</name>
</gene>
<dbReference type="EMBL" id="KF279412">
    <property type="protein sequence ID" value="AGU92096.1"/>
    <property type="molecule type" value="Genomic_DNA"/>
</dbReference>